<evidence type="ECO:0000256" key="5">
    <source>
        <dbReference type="ARBA" id="ARBA00022801"/>
    </source>
</evidence>
<comment type="cofactor">
    <cofactor evidence="10">
        <name>Mg(2+)</name>
        <dbReference type="ChEBI" id="CHEBI:18420"/>
    </cofactor>
    <text evidence="10">Binds 1 Mg(2+) ion per subunit.</text>
</comment>
<evidence type="ECO:0000256" key="4">
    <source>
        <dbReference type="ARBA" id="ARBA00022741"/>
    </source>
</evidence>
<evidence type="ECO:0000256" key="9">
    <source>
        <dbReference type="ARBA" id="ARBA00052017"/>
    </source>
</evidence>
<evidence type="ECO:0000256" key="6">
    <source>
        <dbReference type="ARBA" id="ARBA00022842"/>
    </source>
</evidence>
<evidence type="ECO:0000256" key="3">
    <source>
        <dbReference type="ARBA" id="ARBA00022723"/>
    </source>
</evidence>
<organism evidence="12 13">
    <name type="scientific">Ichthyenterobacterium magnum</name>
    <dbReference type="NCBI Taxonomy" id="1230530"/>
    <lineage>
        <taxon>Bacteria</taxon>
        <taxon>Pseudomonadati</taxon>
        <taxon>Bacteroidota</taxon>
        <taxon>Flavobacteriia</taxon>
        <taxon>Flavobacteriales</taxon>
        <taxon>Flavobacteriaceae</taxon>
        <taxon>Ichthyenterobacterium</taxon>
    </lineage>
</organism>
<dbReference type="GO" id="GO:0000166">
    <property type="term" value="F:nucleotide binding"/>
    <property type="evidence" value="ECO:0007669"/>
    <property type="project" value="UniProtKB-KW"/>
</dbReference>
<dbReference type="InterPro" id="IPR020922">
    <property type="entry name" value="dITP/XTP_pyrophosphatase"/>
</dbReference>
<dbReference type="InterPro" id="IPR002637">
    <property type="entry name" value="RdgB/HAM1"/>
</dbReference>
<gene>
    <name evidence="12" type="ORF">BXY80_1979</name>
</gene>
<feature type="active site" description="Proton acceptor" evidence="10">
    <location>
        <position position="68"/>
    </location>
</feature>
<dbReference type="FunFam" id="3.90.950.10:FF:000001">
    <property type="entry name" value="dITP/XTP pyrophosphatase"/>
    <property type="match status" value="1"/>
</dbReference>
<comment type="function">
    <text evidence="10">Pyrophosphatase that catalyzes the hydrolysis of nucleoside triphosphates to their monophosphate derivatives, with a high preference for the non-canonical purine nucleotides XTP (xanthosine triphosphate), dITP (deoxyinosine triphosphate) and ITP. Seems to function as a house-cleaning enzyme that removes non-canonical purine nucleotides from the nucleotide pool, thus preventing their incorporation into DNA/RNA and avoiding chromosomal lesions.</text>
</comment>
<dbReference type="GO" id="GO:0036220">
    <property type="term" value="F:ITP diphosphatase activity"/>
    <property type="evidence" value="ECO:0007669"/>
    <property type="project" value="UniProtKB-UniRule"/>
</dbReference>
<feature type="binding site" evidence="10">
    <location>
        <begin position="176"/>
        <end position="177"/>
    </location>
    <ligand>
        <name>substrate</name>
    </ligand>
</feature>
<feature type="binding site" evidence="10">
    <location>
        <position position="171"/>
    </location>
    <ligand>
        <name>substrate</name>
    </ligand>
</feature>
<keyword evidence="6 10" id="KW-0460">Magnesium</keyword>
<protein>
    <recommendedName>
        <fullName evidence="10">dITP/XTP pyrophosphatase</fullName>
        <ecNumber evidence="10">3.6.1.66</ecNumber>
    </recommendedName>
    <alternativeName>
        <fullName evidence="10">Non-canonical purine NTP pyrophosphatase</fullName>
    </alternativeName>
    <alternativeName>
        <fullName evidence="10">Non-standard purine NTP pyrophosphatase</fullName>
    </alternativeName>
    <alternativeName>
        <fullName evidence="10">Nucleoside-triphosphate diphosphatase</fullName>
    </alternativeName>
    <alternativeName>
        <fullName evidence="10">Nucleoside-triphosphate pyrophosphatase</fullName>
        <shortName evidence="10">NTPase</shortName>
    </alternativeName>
</protein>
<dbReference type="RefSeq" id="WP_120201415.1">
    <property type="nucleotide sequence ID" value="NZ_RAQJ01000003.1"/>
</dbReference>
<dbReference type="PANTHER" id="PTHR11067">
    <property type="entry name" value="INOSINE TRIPHOSPHATE PYROPHOSPHATASE/HAM1 PROTEIN"/>
    <property type="match status" value="1"/>
</dbReference>
<keyword evidence="4 10" id="KW-0547">Nucleotide-binding</keyword>
<dbReference type="SUPFAM" id="SSF52972">
    <property type="entry name" value="ITPase-like"/>
    <property type="match status" value="1"/>
</dbReference>
<dbReference type="NCBIfam" id="TIGR00042">
    <property type="entry name" value="RdgB/HAM1 family non-canonical purine NTP pyrophosphatase"/>
    <property type="match status" value="1"/>
</dbReference>
<dbReference type="CDD" id="cd00515">
    <property type="entry name" value="HAM1"/>
    <property type="match status" value="1"/>
</dbReference>
<keyword evidence="7 10" id="KW-0546">Nucleotide metabolism</keyword>
<dbReference type="HAMAP" id="MF_01405">
    <property type="entry name" value="Non_canon_purine_NTPase"/>
    <property type="match status" value="1"/>
</dbReference>
<dbReference type="GO" id="GO:0046872">
    <property type="term" value="F:metal ion binding"/>
    <property type="evidence" value="ECO:0007669"/>
    <property type="project" value="UniProtKB-KW"/>
</dbReference>
<evidence type="ECO:0000313" key="12">
    <source>
        <dbReference type="EMBL" id="RKE94962.1"/>
    </source>
</evidence>
<dbReference type="Gene3D" id="3.90.950.10">
    <property type="match status" value="1"/>
</dbReference>
<evidence type="ECO:0000256" key="1">
    <source>
        <dbReference type="ARBA" id="ARBA00008023"/>
    </source>
</evidence>
<dbReference type="EMBL" id="RAQJ01000003">
    <property type="protein sequence ID" value="RKE94962.1"/>
    <property type="molecule type" value="Genomic_DNA"/>
</dbReference>
<dbReference type="GO" id="GO:0035870">
    <property type="term" value="F:dITP diphosphatase activity"/>
    <property type="evidence" value="ECO:0007669"/>
    <property type="project" value="UniProtKB-UniRule"/>
</dbReference>
<dbReference type="GO" id="GO:0009146">
    <property type="term" value="P:purine nucleoside triphosphate catabolic process"/>
    <property type="evidence" value="ECO:0007669"/>
    <property type="project" value="UniProtKB-UniRule"/>
</dbReference>
<evidence type="ECO:0000256" key="7">
    <source>
        <dbReference type="ARBA" id="ARBA00023080"/>
    </source>
</evidence>
<dbReference type="GO" id="GO:0009117">
    <property type="term" value="P:nucleotide metabolic process"/>
    <property type="evidence" value="ECO:0007669"/>
    <property type="project" value="UniProtKB-KW"/>
</dbReference>
<dbReference type="Pfam" id="PF01725">
    <property type="entry name" value="Ham1p_like"/>
    <property type="match status" value="1"/>
</dbReference>
<keyword evidence="13" id="KW-1185">Reference proteome</keyword>
<evidence type="ECO:0000313" key="13">
    <source>
        <dbReference type="Proteomes" id="UP000284892"/>
    </source>
</evidence>
<dbReference type="PANTHER" id="PTHR11067:SF9">
    <property type="entry name" value="INOSINE TRIPHOSPHATE PYROPHOSPHATASE"/>
    <property type="match status" value="1"/>
</dbReference>
<dbReference type="EC" id="3.6.1.66" evidence="10"/>
<sequence length="191" mass="21578">MQLVFATNNLNKLKEVQSLIPEHVQLLSLKDIGCFEDVPETQNTIEGNAIQKVEYIKEHYGFDCFADDTGLEVEALNGEPGVFSARYAGEQRNADDNMNKLLRNLKDKPNRDAQFKTVIALYLNNKLETFTGICEGKITTTKHGEQGFGYDPIFKPNHHEQTFAEMDLGLKNDIGHRGKAVKQLVFFLNSI</sequence>
<reference evidence="12 13" key="1">
    <citation type="submission" date="2018-09" db="EMBL/GenBank/DDBJ databases">
        <title>Genomic Encyclopedia of Archaeal and Bacterial Type Strains, Phase II (KMG-II): from individual species to whole genera.</title>
        <authorList>
            <person name="Goeker M."/>
        </authorList>
    </citation>
    <scope>NUCLEOTIDE SEQUENCE [LARGE SCALE GENOMIC DNA]</scope>
    <source>
        <strain evidence="12 13">DSM 26283</strain>
    </source>
</reference>
<keyword evidence="5 10" id="KW-0378">Hydrolase</keyword>
<keyword evidence="3 10" id="KW-0479">Metal-binding</keyword>
<comment type="catalytic activity">
    <reaction evidence="10">
        <text>ITP + H2O = IMP + diphosphate + H(+)</text>
        <dbReference type="Rhea" id="RHEA:29399"/>
        <dbReference type="ChEBI" id="CHEBI:15377"/>
        <dbReference type="ChEBI" id="CHEBI:15378"/>
        <dbReference type="ChEBI" id="CHEBI:33019"/>
        <dbReference type="ChEBI" id="CHEBI:58053"/>
        <dbReference type="ChEBI" id="CHEBI:61402"/>
        <dbReference type="EC" id="3.6.1.66"/>
    </reaction>
</comment>
<comment type="caution">
    <text evidence="10">Lacks conserved residue(s) required for the propagation of feature annotation.</text>
</comment>
<dbReference type="Proteomes" id="UP000284892">
    <property type="component" value="Unassembled WGS sequence"/>
</dbReference>
<feature type="binding site" evidence="10">
    <location>
        <position position="69"/>
    </location>
    <ligand>
        <name>substrate</name>
    </ligand>
</feature>
<dbReference type="AlphaFoldDB" id="A0A420DL47"/>
<name>A0A420DL47_9FLAO</name>
<accession>A0A420DL47</accession>
<dbReference type="OrthoDB" id="9807456at2"/>
<dbReference type="InterPro" id="IPR029001">
    <property type="entry name" value="ITPase-like_fam"/>
</dbReference>
<comment type="similarity">
    <text evidence="1 10 11">Belongs to the HAM1 NTPase family.</text>
</comment>
<comment type="catalytic activity">
    <reaction evidence="8 10">
        <text>dITP + H2O = dIMP + diphosphate + H(+)</text>
        <dbReference type="Rhea" id="RHEA:28342"/>
        <dbReference type="ChEBI" id="CHEBI:15377"/>
        <dbReference type="ChEBI" id="CHEBI:15378"/>
        <dbReference type="ChEBI" id="CHEBI:33019"/>
        <dbReference type="ChEBI" id="CHEBI:61194"/>
        <dbReference type="ChEBI" id="CHEBI:61382"/>
        <dbReference type="EC" id="3.6.1.66"/>
    </reaction>
</comment>
<dbReference type="GO" id="GO:0017111">
    <property type="term" value="F:ribonucleoside triphosphate phosphatase activity"/>
    <property type="evidence" value="ECO:0007669"/>
    <property type="project" value="InterPro"/>
</dbReference>
<dbReference type="GO" id="GO:0005829">
    <property type="term" value="C:cytosol"/>
    <property type="evidence" value="ECO:0007669"/>
    <property type="project" value="TreeGrafter"/>
</dbReference>
<evidence type="ECO:0000256" key="2">
    <source>
        <dbReference type="ARBA" id="ARBA00011738"/>
    </source>
</evidence>
<proteinExistence type="inferred from homology"/>
<evidence type="ECO:0000256" key="8">
    <source>
        <dbReference type="ARBA" id="ARBA00051875"/>
    </source>
</evidence>
<comment type="subunit">
    <text evidence="2 10">Homodimer.</text>
</comment>
<evidence type="ECO:0000256" key="10">
    <source>
        <dbReference type="HAMAP-Rule" id="MF_01405"/>
    </source>
</evidence>
<feature type="binding site" evidence="10">
    <location>
        <begin position="7"/>
        <end position="12"/>
    </location>
    <ligand>
        <name>substrate</name>
    </ligand>
</feature>
<feature type="binding site" evidence="10">
    <location>
        <begin position="148"/>
        <end position="151"/>
    </location>
    <ligand>
        <name>substrate</name>
    </ligand>
</feature>
<comment type="catalytic activity">
    <reaction evidence="9 10">
        <text>XTP + H2O = XMP + diphosphate + H(+)</text>
        <dbReference type="Rhea" id="RHEA:28610"/>
        <dbReference type="ChEBI" id="CHEBI:15377"/>
        <dbReference type="ChEBI" id="CHEBI:15378"/>
        <dbReference type="ChEBI" id="CHEBI:33019"/>
        <dbReference type="ChEBI" id="CHEBI:57464"/>
        <dbReference type="ChEBI" id="CHEBI:61314"/>
        <dbReference type="EC" id="3.6.1.66"/>
    </reaction>
</comment>
<evidence type="ECO:0000256" key="11">
    <source>
        <dbReference type="RuleBase" id="RU003781"/>
    </source>
</evidence>
<comment type="caution">
    <text evidence="12">The sequence shown here is derived from an EMBL/GenBank/DDBJ whole genome shotgun (WGS) entry which is preliminary data.</text>
</comment>
<feature type="binding site" evidence="10">
    <location>
        <position position="68"/>
    </location>
    <ligand>
        <name>Mg(2+)</name>
        <dbReference type="ChEBI" id="CHEBI:18420"/>
    </ligand>
</feature>
<dbReference type="NCBIfam" id="NF011398">
    <property type="entry name" value="PRK14823.1"/>
    <property type="match status" value="1"/>
</dbReference>
<dbReference type="GO" id="GO:0036222">
    <property type="term" value="F:XTP diphosphatase activity"/>
    <property type="evidence" value="ECO:0007669"/>
    <property type="project" value="UniProtKB-UniRule"/>
</dbReference>